<organism evidence="2 3">
    <name type="scientific">Paenibacillus sambharensis</name>
    <dbReference type="NCBI Taxonomy" id="1803190"/>
    <lineage>
        <taxon>Bacteria</taxon>
        <taxon>Bacillati</taxon>
        <taxon>Bacillota</taxon>
        <taxon>Bacilli</taxon>
        <taxon>Bacillales</taxon>
        <taxon>Paenibacillaceae</taxon>
        <taxon>Paenibacillus</taxon>
    </lineage>
</organism>
<sequence length="86" mass="10023">MKDGAEYVKYVTARLVRYIDTPTEQRRQNRIDAKKRKEPWLVKWFGWAPYSILLWYRSVKSKVRPRAGVKPDLGKTEESNHGGGTG</sequence>
<comment type="caution">
    <text evidence="2">The sequence shown here is derived from an EMBL/GenBank/DDBJ whole genome shotgun (WGS) entry which is preliminary data.</text>
</comment>
<dbReference type="AlphaFoldDB" id="A0A2W1LBC7"/>
<protein>
    <submittedName>
        <fullName evidence="2">YqzE family protein</fullName>
    </submittedName>
</protein>
<keyword evidence="3" id="KW-1185">Reference proteome</keyword>
<feature type="region of interest" description="Disordered" evidence="1">
    <location>
        <begin position="64"/>
        <end position="86"/>
    </location>
</feature>
<evidence type="ECO:0000256" key="1">
    <source>
        <dbReference type="SAM" id="MobiDB-lite"/>
    </source>
</evidence>
<gene>
    <name evidence="2" type="ORF">DNH61_11225</name>
</gene>
<evidence type="ECO:0000313" key="3">
    <source>
        <dbReference type="Proteomes" id="UP000249522"/>
    </source>
</evidence>
<dbReference type="InterPro" id="IPR025622">
    <property type="entry name" value="YqzE"/>
</dbReference>
<dbReference type="OrthoDB" id="2691835at2"/>
<accession>A0A2W1LBC7</accession>
<name>A0A2W1LBC7_9BACL</name>
<evidence type="ECO:0000313" key="2">
    <source>
        <dbReference type="EMBL" id="PZD96039.1"/>
    </source>
</evidence>
<dbReference type="Proteomes" id="UP000249522">
    <property type="component" value="Unassembled WGS sequence"/>
</dbReference>
<dbReference type="Pfam" id="PF14038">
    <property type="entry name" value="YqzE"/>
    <property type="match status" value="1"/>
</dbReference>
<reference evidence="2 3" key="1">
    <citation type="submission" date="2018-06" db="EMBL/GenBank/DDBJ databases">
        <title>Paenibacillus imtechensis sp. nov.</title>
        <authorList>
            <person name="Pinnaka A.K."/>
            <person name="Singh H."/>
            <person name="Kaur M."/>
        </authorList>
    </citation>
    <scope>NUCLEOTIDE SEQUENCE [LARGE SCALE GENOMIC DNA]</scope>
    <source>
        <strain evidence="2 3">SMB1</strain>
    </source>
</reference>
<dbReference type="EMBL" id="QKRB01000043">
    <property type="protein sequence ID" value="PZD96039.1"/>
    <property type="molecule type" value="Genomic_DNA"/>
</dbReference>
<proteinExistence type="predicted"/>